<dbReference type="Proteomes" id="UP000014062">
    <property type="component" value="Chromosome"/>
</dbReference>
<dbReference type="AlphaFoldDB" id="A0A7U9HGA9"/>
<gene>
    <name evidence="2" type="ORF">SLI_7940</name>
</gene>
<proteinExistence type="predicted"/>
<sequence length="223" mass="23764">MKAEDKDMAVVELTKFGHACVRLEKDGRRLVVDPGGLTGPEALDGADAVLVTHEHFDHFSEELLRRAAAARPGLRIWTNSSVAKRLDGLGAQVSTTGEGDAFSVAGFDLTVHGTWHAVLHPDVPRMPNIGFLVDESLFHPGDALTVPDAPVGTLLLPVHAPWSTVGDLIDYVREVAPRDAYAVHDGALNDVGTAMVEGFLGERGPGVPARYRRLAPGASVRIG</sequence>
<name>A0A7U9HGA9_STRLI</name>
<dbReference type="InterPro" id="IPR036866">
    <property type="entry name" value="RibonucZ/Hydroxyglut_hydro"/>
</dbReference>
<organism evidence="2 3">
    <name type="scientific">Streptomyces lividans 1326</name>
    <dbReference type="NCBI Taxonomy" id="1200984"/>
    <lineage>
        <taxon>Bacteria</taxon>
        <taxon>Bacillati</taxon>
        <taxon>Actinomycetota</taxon>
        <taxon>Actinomycetes</taxon>
        <taxon>Kitasatosporales</taxon>
        <taxon>Streptomycetaceae</taxon>
        <taxon>Streptomyces</taxon>
    </lineage>
</organism>
<evidence type="ECO:0000259" key="1">
    <source>
        <dbReference type="SMART" id="SM00849"/>
    </source>
</evidence>
<dbReference type="SMART" id="SM00849">
    <property type="entry name" value="Lactamase_B"/>
    <property type="match status" value="1"/>
</dbReference>
<dbReference type="PANTHER" id="PTHR43546:SF3">
    <property type="entry name" value="UPF0173 METAL-DEPENDENT HYDROLASE MJ1163"/>
    <property type="match status" value="1"/>
</dbReference>
<dbReference type="EMBL" id="CM001889">
    <property type="protein sequence ID" value="EOY52638.1"/>
    <property type="molecule type" value="Genomic_DNA"/>
</dbReference>
<reference evidence="3" key="1">
    <citation type="journal article" date="2013" name="Genome Biol. Evol.">
        <title>The genome sequence of Streptomyces lividans 66 reveals a novel tRNA-dependent peptide biosynthetic system within a metal-related genomic island.</title>
        <authorList>
            <person name="Cruz-Morales P."/>
            <person name="Vijgenboom E."/>
            <person name="Iruegas-Bocardo F."/>
            <person name="Girard G."/>
            <person name="Yanez-Guerra L.A."/>
            <person name="Ramos-Aboites H.E."/>
            <person name="Pernodet J.L."/>
            <person name="Anne J."/>
            <person name="van Wezel G.P."/>
            <person name="Barona-Gomez F."/>
        </authorList>
    </citation>
    <scope>NUCLEOTIDE SEQUENCE [LARGE SCALE GENOMIC DNA]</scope>
    <source>
        <strain evidence="3">1326</strain>
    </source>
</reference>
<accession>A0A7U9HGA9</accession>
<dbReference type="PANTHER" id="PTHR43546">
    <property type="entry name" value="UPF0173 METAL-DEPENDENT HYDROLASE MJ1163-RELATED"/>
    <property type="match status" value="1"/>
</dbReference>
<protein>
    <recommendedName>
        <fullName evidence="1">Metallo-beta-lactamase domain-containing protein</fullName>
    </recommendedName>
</protein>
<evidence type="ECO:0000313" key="2">
    <source>
        <dbReference type="EMBL" id="EOY52638.1"/>
    </source>
</evidence>
<dbReference type="Gene3D" id="3.60.15.10">
    <property type="entry name" value="Ribonuclease Z/Hydroxyacylglutathione hydrolase-like"/>
    <property type="match status" value="1"/>
</dbReference>
<dbReference type="SUPFAM" id="SSF56281">
    <property type="entry name" value="Metallo-hydrolase/oxidoreductase"/>
    <property type="match status" value="1"/>
</dbReference>
<dbReference type="InterPro" id="IPR050114">
    <property type="entry name" value="UPF0173_UPF0282_UlaG_hydrolase"/>
</dbReference>
<evidence type="ECO:0000313" key="3">
    <source>
        <dbReference type="Proteomes" id="UP000014062"/>
    </source>
</evidence>
<feature type="domain" description="Metallo-beta-lactamase" evidence="1">
    <location>
        <begin position="17"/>
        <end position="184"/>
    </location>
</feature>
<dbReference type="InterPro" id="IPR001279">
    <property type="entry name" value="Metallo-B-lactamas"/>
</dbReference>
<dbReference type="Pfam" id="PF13483">
    <property type="entry name" value="Lactamase_B_3"/>
    <property type="match status" value="1"/>
</dbReference>